<feature type="region of interest" description="Disordered" evidence="6">
    <location>
        <begin position="893"/>
        <end position="951"/>
    </location>
</feature>
<gene>
    <name evidence="8" type="ORF">DUNSADRAFT_18123</name>
</gene>
<comment type="subcellular location">
    <subcellularLocation>
        <location evidence="1">Vacuole membrane</location>
        <topology evidence="1">Peripheral membrane protein</topology>
    </subcellularLocation>
</comment>
<feature type="compositionally biased region" description="Polar residues" evidence="6">
    <location>
        <begin position="729"/>
        <end position="741"/>
    </location>
</feature>
<feature type="region of interest" description="Disordered" evidence="6">
    <location>
        <begin position="809"/>
        <end position="876"/>
    </location>
</feature>
<feature type="compositionally biased region" description="Gly residues" evidence="6">
    <location>
        <begin position="1646"/>
        <end position="1661"/>
    </location>
</feature>
<feature type="region of interest" description="Disordered" evidence="6">
    <location>
        <begin position="1040"/>
        <end position="1072"/>
    </location>
</feature>
<accession>A0ABQ7G0L6</accession>
<feature type="compositionally biased region" description="Low complexity" evidence="6">
    <location>
        <begin position="1708"/>
        <end position="1728"/>
    </location>
</feature>
<feature type="compositionally biased region" description="Pro residues" evidence="6">
    <location>
        <begin position="718"/>
        <end position="728"/>
    </location>
</feature>
<dbReference type="PROSITE" id="PS50275">
    <property type="entry name" value="SAC"/>
    <property type="match status" value="1"/>
</dbReference>
<evidence type="ECO:0000256" key="5">
    <source>
        <dbReference type="ARBA" id="ARBA00023464"/>
    </source>
</evidence>
<feature type="region of interest" description="Disordered" evidence="6">
    <location>
        <begin position="1639"/>
        <end position="1728"/>
    </location>
</feature>
<feature type="region of interest" description="Disordered" evidence="6">
    <location>
        <begin position="1462"/>
        <end position="1486"/>
    </location>
</feature>
<evidence type="ECO:0000256" key="1">
    <source>
        <dbReference type="ARBA" id="ARBA00004148"/>
    </source>
</evidence>
<evidence type="ECO:0000256" key="6">
    <source>
        <dbReference type="SAM" id="MobiDB-lite"/>
    </source>
</evidence>
<evidence type="ECO:0000256" key="2">
    <source>
        <dbReference type="ARBA" id="ARBA00022801"/>
    </source>
</evidence>
<feature type="region of interest" description="Disordered" evidence="6">
    <location>
        <begin position="713"/>
        <end position="755"/>
    </location>
</feature>
<protein>
    <submittedName>
        <fullName evidence="8">SacI homology domain-containing protein</fullName>
    </submittedName>
</protein>
<dbReference type="Pfam" id="PF02383">
    <property type="entry name" value="Syja_N"/>
    <property type="match status" value="1"/>
</dbReference>
<feature type="compositionally biased region" description="Low complexity" evidence="6">
    <location>
        <begin position="1298"/>
        <end position="1318"/>
    </location>
</feature>
<feature type="compositionally biased region" description="Low complexity" evidence="6">
    <location>
        <begin position="1674"/>
        <end position="1689"/>
    </location>
</feature>
<dbReference type="PANTHER" id="PTHR45738:SF5">
    <property type="entry name" value="POLYPHOSPHOINOSITIDE PHOSPHATASE"/>
    <property type="match status" value="1"/>
</dbReference>
<keyword evidence="9" id="KW-1185">Reference proteome</keyword>
<name>A0ABQ7G0L6_DUNSA</name>
<dbReference type="InterPro" id="IPR002013">
    <property type="entry name" value="SAC_dom"/>
</dbReference>
<feature type="domain" description="SAC" evidence="7">
    <location>
        <begin position="163"/>
        <end position="625"/>
    </location>
</feature>
<evidence type="ECO:0000256" key="3">
    <source>
        <dbReference type="ARBA" id="ARBA00023136"/>
    </source>
</evidence>
<dbReference type="EMBL" id="MU070353">
    <property type="protein sequence ID" value="KAF5828150.1"/>
    <property type="molecule type" value="Genomic_DNA"/>
</dbReference>
<comment type="subunit">
    <text evidence="5">Component of the PI(3,5)P2 regulatory complex at least composed of ATG18, SAC/FIG4, FAB1 and VAC14.</text>
</comment>
<dbReference type="InterPro" id="IPR043573">
    <property type="entry name" value="Fig4-like"/>
</dbReference>
<evidence type="ECO:0000313" key="8">
    <source>
        <dbReference type="EMBL" id="KAF5828150.1"/>
    </source>
</evidence>
<feature type="compositionally biased region" description="Low complexity" evidence="6">
    <location>
        <begin position="850"/>
        <end position="876"/>
    </location>
</feature>
<evidence type="ECO:0000256" key="4">
    <source>
        <dbReference type="ARBA" id="ARBA00023337"/>
    </source>
</evidence>
<feature type="compositionally biased region" description="Polar residues" evidence="6">
    <location>
        <begin position="1258"/>
        <end position="1270"/>
    </location>
</feature>
<reference evidence="8" key="1">
    <citation type="submission" date="2017-08" db="EMBL/GenBank/DDBJ databases">
        <authorList>
            <person name="Polle J.E."/>
            <person name="Barry K."/>
            <person name="Cushman J."/>
            <person name="Schmutz J."/>
            <person name="Tran D."/>
            <person name="Hathwaick L.T."/>
            <person name="Yim W.C."/>
            <person name="Jenkins J."/>
            <person name="Mckie-Krisberg Z.M."/>
            <person name="Prochnik S."/>
            <person name="Lindquist E."/>
            <person name="Dockter R.B."/>
            <person name="Adam C."/>
            <person name="Molina H."/>
            <person name="Bunkerborg J."/>
            <person name="Jin E."/>
            <person name="Buchheim M."/>
            <person name="Magnuson J."/>
        </authorList>
    </citation>
    <scope>NUCLEOTIDE SEQUENCE</scope>
    <source>
        <strain evidence="8">CCAP 19/18</strain>
    </source>
</reference>
<comment type="caution">
    <text evidence="8">The sequence shown here is derived from an EMBL/GenBank/DDBJ whole genome shotgun (WGS) entry which is preliminary data.</text>
</comment>
<keyword evidence="2" id="KW-0378">Hydrolase</keyword>
<comment type="catalytic activity">
    <reaction evidence="4">
        <text>a 1,2-diacyl-sn-glycero-3-phospho-(1D-myo-inositol-3,5-bisphosphate) + H2O = a 1,2-diacyl-sn-glycero-3-phospho-(1D-myo-inositol-3-phosphate) + phosphate</text>
        <dbReference type="Rhea" id="RHEA:32955"/>
        <dbReference type="ChEBI" id="CHEBI:15377"/>
        <dbReference type="ChEBI" id="CHEBI:43474"/>
        <dbReference type="ChEBI" id="CHEBI:57923"/>
        <dbReference type="ChEBI" id="CHEBI:58088"/>
    </reaction>
</comment>
<feature type="region of interest" description="Disordered" evidence="6">
    <location>
        <begin position="1295"/>
        <end position="1324"/>
    </location>
</feature>
<organism evidence="8 9">
    <name type="scientific">Dunaliella salina</name>
    <name type="common">Green alga</name>
    <name type="synonym">Protococcus salinus</name>
    <dbReference type="NCBI Taxonomy" id="3046"/>
    <lineage>
        <taxon>Eukaryota</taxon>
        <taxon>Viridiplantae</taxon>
        <taxon>Chlorophyta</taxon>
        <taxon>core chlorophytes</taxon>
        <taxon>Chlorophyceae</taxon>
        <taxon>CS clade</taxon>
        <taxon>Chlamydomonadales</taxon>
        <taxon>Dunaliellaceae</taxon>
        <taxon>Dunaliella</taxon>
    </lineage>
</organism>
<proteinExistence type="predicted"/>
<feature type="region of interest" description="Disordered" evidence="6">
    <location>
        <begin position="1168"/>
        <end position="1276"/>
    </location>
</feature>
<keyword evidence="3" id="KW-0472">Membrane</keyword>
<dbReference type="Proteomes" id="UP000815325">
    <property type="component" value="Unassembled WGS sequence"/>
</dbReference>
<dbReference type="PANTHER" id="PTHR45738">
    <property type="entry name" value="POLYPHOSPHOINOSITIDE PHOSPHATASE"/>
    <property type="match status" value="1"/>
</dbReference>
<evidence type="ECO:0000259" key="7">
    <source>
        <dbReference type="PROSITE" id="PS50275"/>
    </source>
</evidence>
<feature type="compositionally biased region" description="Low complexity" evidence="6">
    <location>
        <begin position="1111"/>
        <end position="1122"/>
    </location>
</feature>
<evidence type="ECO:0000313" key="9">
    <source>
        <dbReference type="Proteomes" id="UP000815325"/>
    </source>
</evidence>
<sequence>MGPALGPSEASLYGDNQPDIFMPYQKLYIYHTKFCFLIVGYCRVRKRYALLEIVRQDGQNLQARERVCSCNLGEINTILRQAHVDTQDVGGLQFVTKAYGIIGCIRFTSGYYLLIVTRKAHMGSIRGHKVYRVDGVALLPLGAAAGVSQQQDTPEERRYRKLLMGVDLTKGFYFSFTYHLAATLQCNYQAGLASAYAAAAASAPSQKQRRFSSSGPGPGFASSAFSSADFDSMFVWNSFLTRALRGALNSNLWVVALVHGFWDQRQLSVFGRPITLTVLARRSRHFAGTRFKKRGISDQGKVANEVETEQILDAGIDYRTGLPIISSLVQLRGSVPLYWSQQTSALSPKPEIILQNFDPMFEATALHFADLRARYGDPLIVLNLLKSHERRPREKLLRQELATAIKLLNSKAPPHQRAVYIPWDFQQHAKQAGAGLLTEISAITRMSLDATGLFVHSPQKLHSSGFAGPAGLLGITGIGGDGSSSLAGLPGAAGMPAHSTAALVAPAKRTSQSLQAVSSSRRSTVHSYACDGTEAIDGQDEPSSLASAWPPYCAFQHGVLRTNCIDCLDRTNVAQFAFGLVGFGRQLFMLGLSDSEEIDSDSSIAFMLMEQYELMGNTLALQYGGSDAHSVFFQRQKGEWEASTRGKDFLTSVRRFYSNAYTDADKQDAINLFLGNYVPGLPGQPELWELESDVYLHSADPRTAAAATSCMCSDPMPATTPPGLPQPSPDSNTKRLSNAGSGSLDPKESQPSVPAVEVSAAATAAAAAAACGDDQGAVQKAAVGGVPCLGGSWNLGRSILPALAHVSSDEDSPTAASAPARHQSLFDPSSFFRPGHDDDDEACGRLNNRPAPSSSASSGMRLPGISAGKGSSSSSSSSWGISSIIASLFKSQPGPPLATMRAAGTPSGTLSPSYRDRPLHRNSSGGMLSIGSPAALDGDEASTRGLKRSSSSAVALGMGADSAVEALMQLGEQLEASDTAPQATKPASGATASVLNQLSNPHPVPLPHLVAARQRRLAATQPLPPLFQRHTAMPSIVMPSHTPAAPLTGTEGASSLSPRTGAHRASNPDGMEGLWATWPAPCFSRGARGSGAGSHSRRSQLDPWPAPAQHSLSSTTTTTPSLGRGGAGMHTQGHQGKMHAGGAGGWGSVGGAYQSNHSAQVLPLEQCTRQPQQQRRRTSSGQDALQASAAAPSNHQRRRASSSHDAQLAGKAAATPDKGGKDTGRQGRSNGVGGGESRRGAHQQLPPGRDTLNLGGRCNSSKQLEGSSNDYGEPCPGGLFSEGTALFLRELKDAAAAQRGSTRPTSSSSSSSSPSQGSDGEKHALENSCFSGYGGLMPEARTWADMWYSMFAGGTTTRQLDPLFGACAPLNGFQPYRGGCVGVAGSPLPLTEAAIAQGQCRARAQAQLLQLLPRLPARHKDTQRALTPITRFGTTQYGTIVPAADSTKDVPLPDDDIDGIGSPSWEVEGTGAAAKGKGGGADKGREGEDREAAALALLQQLQGNTQKFRMIKRTPSGGFAGVEEVDVRALKHSHVSNMLEASQRLAPGRIVEALSGSTARTKPGTGNMSHLNDFIEMGPSAQQHLSSQAAQLAAKAAADPLAVAAGNGATRQAPHAASALANNLGKEAANMQQRTAVDGVANGSSKGRGPGGGSVLKGFSGGTHARQPAQHTHPAGAAAPAAAALAPVPEHGRVGGGRQGNGMDHPVAAGHAAQTSSGGSSAAAAAGGPRLHRVLTRGGSQGVEVEGGQQQQQQQLLLEGEGDEDDMGLGFRLNRSLGGFIATGVSLAGLLLDELHDCGLQWDCCPWWIAKQEELQAGGSPAPSRTSHYQAALLHSMVKDQGVWEDYLNYCECMGRLLTEEQFLHLKDYYSFHAPVLVMPRKQLAEMVVSTW</sequence>
<feature type="region of interest" description="Disordered" evidence="6">
    <location>
        <begin position="1086"/>
        <end position="1143"/>
    </location>
</feature>